<evidence type="ECO:0000256" key="3">
    <source>
        <dbReference type="ARBA" id="ARBA00022729"/>
    </source>
</evidence>
<evidence type="ECO:0000313" key="9">
    <source>
        <dbReference type="Proteomes" id="UP000602759"/>
    </source>
</evidence>
<dbReference type="EMBL" id="JACOIK010000011">
    <property type="protein sequence ID" value="MBD1434364.1"/>
    <property type="molecule type" value="Genomic_DNA"/>
</dbReference>
<keyword evidence="3" id="KW-0732">Signal</keyword>
<dbReference type="Proteomes" id="UP000602759">
    <property type="component" value="Unassembled WGS sequence"/>
</dbReference>
<dbReference type="Gene3D" id="2.20.20.130">
    <property type="match status" value="1"/>
</dbReference>
<feature type="domain" description="SusD-like N-terminal" evidence="7">
    <location>
        <begin position="30"/>
        <end position="234"/>
    </location>
</feature>
<accession>A0ABR7YSQ3</accession>
<dbReference type="InterPro" id="IPR011990">
    <property type="entry name" value="TPR-like_helical_dom_sf"/>
</dbReference>
<sequence>MMNVKTCYRKRYRLVGFILTLFLLEGCSSDFLDVKPDRSLLIPSALNDYEALISNEFINVLNTPSLGILGTDNVYLTDDMLKGTGLTKIEKNVYVWEPDLFEDAKYIGDWKNPYESIFYSNVVIEGLDKVERNGENELQWARVLGTALFYRALGHFNLVRNFADVYDENAQKKMGIPIKLTASITDLSGRADLETVYDQIVSDLLLSLVYVPEVNLRKSLPDRNAVNALLARVYIAMNEFEQAYEYADKVLQETEVLLDYNTLNLSAAKPIPSPYPDNDNPEVVFFSQMASWSFRSIVYVSPELYNLYDDMDLRKQVFFAEQDNGHHSFVGTYNRRVSLFDGITTAELYLIRAECAARRRDYDQAKRDLALLWTHRYPENAAPDPNRIEDESILAEVLKERRKELAFRNLRWSDLKRLNKDPRTETYLHRQVEGKEIILVPNSARYIFPIPKAMELDYNDMEQNER</sequence>
<evidence type="ECO:0000259" key="6">
    <source>
        <dbReference type="Pfam" id="PF07980"/>
    </source>
</evidence>
<dbReference type="InterPro" id="IPR033985">
    <property type="entry name" value="SusD-like_N"/>
</dbReference>
<dbReference type="Pfam" id="PF14322">
    <property type="entry name" value="SusD-like_3"/>
    <property type="match status" value="1"/>
</dbReference>
<dbReference type="Gene3D" id="1.25.40.900">
    <property type="match status" value="1"/>
</dbReference>
<comment type="caution">
    <text evidence="8">The sequence shown here is derived from an EMBL/GenBank/DDBJ whole genome shotgun (WGS) entry which is preliminary data.</text>
</comment>
<dbReference type="Gene3D" id="1.25.40.390">
    <property type="match status" value="1"/>
</dbReference>
<evidence type="ECO:0000256" key="2">
    <source>
        <dbReference type="ARBA" id="ARBA00006275"/>
    </source>
</evidence>
<keyword evidence="5" id="KW-0998">Cell outer membrane</keyword>
<dbReference type="SUPFAM" id="SSF48452">
    <property type="entry name" value="TPR-like"/>
    <property type="match status" value="1"/>
</dbReference>
<evidence type="ECO:0000256" key="4">
    <source>
        <dbReference type="ARBA" id="ARBA00023136"/>
    </source>
</evidence>
<proteinExistence type="inferred from homology"/>
<keyword evidence="9" id="KW-1185">Reference proteome</keyword>
<evidence type="ECO:0000256" key="1">
    <source>
        <dbReference type="ARBA" id="ARBA00004442"/>
    </source>
</evidence>
<dbReference type="InterPro" id="IPR012944">
    <property type="entry name" value="SusD_RagB_dom"/>
</dbReference>
<gene>
    <name evidence="8" type="ORF">H8B06_16145</name>
</gene>
<reference evidence="8 9" key="1">
    <citation type="submission" date="2020-08" db="EMBL/GenBank/DDBJ databases">
        <title>Sphingobacterium sp. DN00404 isolated from aquaculture water.</title>
        <authorList>
            <person name="Zhang M."/>
        </authorList>
    </citation>
    <scope>NUCLEOTIDE SEQUENCE [LARGE SCALE GENOMIC DNA]</scope>
    <source>
        <strain evidence="8 9">DN00404</strain>
    </source>
</reference>
<dbReference type="RefSeq" id="WP_190995238.1">
    <property type="nucleotide sequence ID" value="NZ_JACOIK010000011.1"/>
</dbReference>
<organism evidence="8 9">
    <name type="scientific">Sphingobacterium micropteri</name>
    <dbReference type="NCBI Taxonomy" id="2763501"/>
    <lineage>
        <taxon>Bacteria</taxon>
        <taxon>Pseudomonadati</taxon>
        <taxon>Bacteroidota</taxon>
        <taxon>Sphingobacteriia</taxon>
        <taxon>Sphingobacteriales</taxon>
        <taxon>Sphingobacteriaceae</taxon>
        <taxon>Sphingobacterium</taxon>
    </lineage>
</organism>
<evidence type="ECO:0000313" key="8">
    <source>
        <dbReference type="EMBL" id="MBD1434364.1"/>
    </source>
</evidence>
<feature type="domain" description="RagB/SusD" evidence="6">
    <location>
        <begin position="346"/>
        <end position="425"/>
    </location>
</feature>
<evidence type="ECO:0000256" key="5">
    <source>
        <dbReference type="ARBA" id="ARBA00023237"/>
    </source>
</evidence>
<protein>
    <submittedName>
        <fullName evidence="8">RagB/SusD family nutrient uptake outer membrane protein</fullName>
    </submittedName>
</protein>
<name>A0ABR7YSQ3_9SPHI</name>
<keyword evidence="4" id="KW-0472">Membrane</keyword>
<comment type="subcellular location">
    <subcellularLocation>
        <location evidence="1">Cell outer membrane</location>
    </subcellularLocation>
</comment>
<evidence type="ECO:0000259" key="7">
    <source>
        <dbReference type="Pfam" id="PF14322"/>
    </source>
</evidence>
<dbReference type="Pfam" id="PF07980">
    <property type="entry name" value="SusD_RagB"/>
    <property type="match status" value="1"/>
</dbReference>
<comment type="similarity">
    <text evidence="2">Belongs to the SusD family.</text>
</comment>